<dbReference type="InterPro" id="IPR006094">
    <property type="entry name" value="Oxid_FAD_bind_N"/>
</dbReference>
<keyword evidence="8 17" id="KW-0285">Flavoprotein</keyword>
<keyword evidence="13 17" id="KW-0560">Oxidoreductase</keyword>
<dbReference type="GO" id="GO:0005829">
    <property type="term" value="C:cytosol"/>
    <property type="evidence" value="ECO:0007669"/>
    <property type="project" value="TreeGrafter"/>
</dbReference>
<evidence type="ECO:0000256" key="3">
    <source>
        <dbReference type="ARBA" id="ARBA00004496"/>
    </source>
</evidence>
<keyword evidence="7 17" id="KW-0132">Cell division</keyword>
<protein>
    <recommendedName>
        <fullName evidence="17">UDP-N-acetylenolpyruvoylglucosamine reductase</fullName>
        <ecNumber evidence="17">1.3.1.98</ecNumber>
    </recommendedName>
    <alternativeName>
        <fullName evidence="17">UDP-N-acetylmuramate dehydrogenase</fullName>
    </alternativeName>
</protein>
<dbReference type="InterPro" id="IPR036318">
    <property type="entry name" value="FAD-bd_PCMH-like_sf"/>
</dbReference>
<dbReference type="GO" id="GO:0009252">
    <property type="term" value="P:peptidoglycan biosynthetic process"/>
    <property type="evidence" value="ECO:0007669"/>
    <property type="project" value="UniProtKB-UniRule"/>
</dbReference>
<evidence type="ECO:0000256" key="16">
    <source>
        <dbReference type="ARBA" id="ARBA00048914"/>
    </source>
</evidence>
<dbReference type="UniPathway" id="UPA00219"/>
<dbReference type="GO" id="GO:0051301">
    <property type="term" value="P:cell division"/>
    <property type="evidence" value="ECO:0007669"/>
    <property type="project" value="UniProtKB-KW"/>
</dbReference>
<dbReference type="PROSITE" id="PS51387">
    <property type="entry name" value="FAD_PCMH"/>
    <property type="match status" value="1"/>
</dbReference>
<organism evidence="19 20">
    <name type="scientific">Williamsia sterculiae</name>
    <dbReference type="NCBI Taxonomy" id="1344003"/>
    <lineage>
        <taxon>Bacteria</taxon>
        <taxon>Bacillati</taxon>
        <taxon>Actinomycetota</taxon>
        <taxon>Actinomycetes</taxon>
        <taxon>Mycobacteriales</taxon>
        <taxon>Nocardiaceae</taxon>
        <taxon>Williamsia</taxon>
    </lineage>
</organism>
<dbReference type="OrthoDB" id="9804753at2"/>
<name>A0A1N7GZB9_9NOCA</name>
<dbReference type="InterPro" id="IPR016169">
    <property type="entry name" value="FAD-bd_PCMH_sub2"/>
</dbReference>
<dbReference type="GO" id="GO:0008360">
    <property type="term" value="P:regulation of cell shape"/>
    <property type="evidence" value="ECO:0007669"/>
    <property type="project" value="UniProtKB-KW"/>
</dbReference>
<dbReference type="GO" id="GO:0008762">
    <property type="term" value="F:UDP-N-acetylmuramate dehydrogenase activity"/>
    <property type="evidence" value="ECO:0007669"/>
    <property type="project" value="UniProtKB-UniRule"/>
</dbReference>
<keyword evidence="20" id="KW-1185">Reference proteome</keyword>
<keyword evidence="10 17" id="KW-0521">NADP</keyword>
<dbReference type="Gene3D" id="3.30.43.10">
    <property type="entry name" value="Uridine Diphospho-n-acetylenolpyruvylglucosamine Reductase, domain 2"/>
    <property type="match status" value="1"/>
</dbReference>
<evidence type="ECO:0000256" key="12">
    <source>
        <dbReference type="ARBA" id="ARBA00022984"/>
    </source>
</evidence>
<dbReference type="Gene3D" id="3.30.465.10">
    <property type="match status" value="1"/>
</dbReference>
<evidence type="ECO:0000313" key="20">
    <source>
        <dbReference type="Proteomes" id="UP000186218"/>
    </source>
</evidence>
<evidence type="ECO:0000256" key="11">
    <source>
        <dbReference type="ARBA" id="ARBA00022960"/>
    </source>
</evidence>
<evidence type="ECO:0000256" key="5">
    <source>
        <dbReference type="ARBA" id="ARBA00010485"/>
    </source>
</evidence>
<evidence type="ECO:0000256" key="13">
    <source>
        <dbReference type="ARBA" id="ARBA00023002"/>
    </source>
</evidence>
<comment type="similarity">
    <text evidence="5 17">Belongs to the MurB family.</text>
</comment>
<accession>A0A1N7GZB9</accession>
<dbReference type="Proteomes" id="UP000186218">
    <property type="component" value="Unassembled WGS sequence"/>
</dbReference>
<comment type="subcellular location">
    <subcellularLocation>
        <location evidence="3 17">Cytoplasm</location>
    </subcellularLocation>
</comment>
<dbReference type="GO" id="GO:0071949">
    <property type="term" value="F:FAD binding"/>
    <property type="evidence" value="ECO:0007669"/>
    <property type="project" value="InterPro"/>
</dbReference>
<dbReference type="InterPro" id="IPR016166">
    <property type="entry name" value="FAD-bd_PCMH"/>
</dbReference>
<keyword evidence="6 17" id="KW-0963">Cytoplasm</keyword>
<dbReference type="EMBL" id="FTNT01000010">
    <property type="protein sequence ID" value="SIS17911.1"/>
    <property type="molecule type" value="Genomic_DNA"/>
</dbReference>
<dbReference type="GO" id="GO:0071555">
    <property type="term" value="P:cell wall organization"/>
    <property type="evidence" value="ECO:0007669"/>
    <property type="project" value="UniProtKB-KW"/>
</dbReference>
<keyword evidence="14 17" id="KW-0131">Cell cycle</keyword>
<dbReference type="HAMAP" id="MF_00037">
    <property type="entry name" value="MurB"/>
    <property type="match status" value="1"/>
</dbReference>
<comment type="function">
    <text evidence="2 17">Cell wall formation.</text>
</comment>
<dbReference type="PANTHER" id="PTHR21071">
    <property type="entry name" value="UDP-N-ACETYLENOLPYRUVOYLGLUCOSAMINE REDUCTASE"/>
    <property type="match status" value="1"/>
</dbReference>
<dbReference type="InterPro" id="IPR011601">
    <property type="entry name" value="MurB_C"/>
</dbReference>
<evidence type="ECO:0000256" key="14">
    <source>
        <dbReference type="ARBA" id="ARBA00023306"/>
    </source>
</evidence>
<feature type="active site" evidence="17">
    <location>
        <position position="162"/>
    </location>
</feature>
<evidence type="ECO:0000256" key="17">
    <source>
        <dbReference type="HAMAP-Rule" id="MF_00037"/>
    </source>
</evidence>
<evidence type="ECO:0000256" key="7">
    <source>
        <dbReference type="ARBA" id="ARBA00022618"/>
    </source>
</evidence>
<keyword evidence="9 17" id="KW-0274">FAD</keyword>
<evidence type="ECO:0000256" key="6">
    <source>
        <dbReference type="ARBA" id="ARBA00022490"/>
    </source>
</evidence>
<dbReference type="EC" id="1.3.1.98" evidence="17"/>
<keyword evidence="11 17" id="KW-0133">Cell shape</keyword>
<dbReference type="AlphaFoldDB" id="A0A1N7GZB9"/>
<keyword evidence="15 17" id="KW-0961">Cell wall biogenesis/degradation</keyword>
<dbReference type="InterPro" id="IPR003170">
    <property type="entry name" value="MurB"/>
</dbReference>
<dbReference type="InterPro" id="IPR036635">
    <property type="entry name" value="MurB_C_sf"/>
</dbReference>
<sequence length="369" mass="38554">MSDVRRLESLTTLRLGGPVRDVVRGESVDELVEAITRLDAAAEPILVVGGGSNIVVGDDGFDGTVVLVRNTGVAFDEEGGTAYVTAGAGVNWDDLVAETVDRGFGGLEALSGIPGCTGATPVQNVGAYGVEVADVLRGVQLVDRRDGSVAWVTPDDLHLAYRTSALKNRHEKVVLAVSFWLRDDGRSAPVRYRELAERLGVEAGAHAPAALVRETVLALRRGKGMVLDADDHDTWSVGSFFTNPILDAAAADAAVARIQHAVGADVLIPRFPGPDGSVKLSAGWLIERAGFHRGHPGPDAPTRLSTKHTLALTNRGRATTADLLALAAEVRDGVRGVFGVTLTPEPVLVNCGLSDAGGYDVVRAPSGIG</sequence>
<dbReference type="PANTHER" id="PTHR21071:SF4">
    <property type="entry name" value="UDP-N-ACETYLENOLPYRUVOYLGLUCOSAMINE REDUCTASE"/>
    <property type="match status" value="1"/>
</dbReference>
<evidence type="ECO:0000256" key="4">
    <source>
        <dbReference type="ARBA" id="ARBA00004752"/>
    </source>
</evidence>
<evidence type="ECO:0000256" key="15">
    <source>
        <dbReference type="ARBA" id="ARBA00023316"/>
    </source>
</evidence>
<evidence type="ECO:0000256" key="10">
    <source>
        <dbReference type="ARBA" id="ARBA00022857"/>
    </source>
</evidence>
<dbReference type="Gene3D" id="3.90.78.10">
    <property type="entry name" value="UDP-N-acetylenolpyruvoylglucosamine reductase, C-terminal domain"/>
    <property type="match status" value="1"/>
</dbReference>
<evidence type="ECO:0000256" key="1">
    <source>
        <dbReference type="ARBA" id="ARBA00001974"/>
    </source>
</evidence>
<evidence type="ECO:0000256" key="9">
    <source>
        <dbReference type="ARBA" id="ARBA00022827"/>
    </source>
</evidence>
<gene>
    <name evidence="17" type="primary">murB</name>
    <name evidence="19" type="ORF">SAMN05445060_3325</name>
</gene>
<feature type="domain" description="FAD-binding PCMH-type" evidence="18">
    <location>
        <begin position="15"/>
        <end position="222"/>
    </location>
</feature>
<dbReference type="Pfam" id="PF02873">
    <property type="entry name" value="MurB_C"/>
    <property type="match status" value="1"/>
</dbReference>
<feature type="active site" description="Proton donor" evidence="17">
    <location>
        <position position="239"/>
    </location>
</feature>
<comment type="catalytic activity">
    <reaction evidence="16 17">
        <text>UDP-N-acetyl-alpha-D-muramate + NADP(+) = UDP-N-acetyl-3-O-(1-carboxyvinyl)-alpha-D-glucosamine + NADPH + H(+)</text>
        <dbReference type="Rhea" id="RHEA:12248"/>
        <dbReference type="ChEBI" id="CHEBI:15378"/>
        <dbReference type="ChEBI" id="CHEBI:57783"/>
        <dbReference type="ChEBI" id="CHEBI:58349"/>
        <dbReference type="ChEBI" id="CHEBI:68483"/>
        <dbReference type="ChEBI" id="CHEBI:70757"/>
        <dbReference type="EC" id="1.3.1.98"/>
    </reaction>
</comment>
<evidence type="ECO:0000313" key="19">
    <source>
        <dbReference type="EMBL" id="SIS17911.1"/>
    </source>
</evidence>
<dbReference type="RefSeq" id="WP_076481667.1">
    <property type="nucleotide sequence ID" value="NZ_FTNT01000010.1"/>
</dbReference>
<dbReference type="InterPro" id="IPR016167">
    <property type="entry name" value="FAD-bd_PCMH_sub1"/>
</dbReference>
<dbReference type="Pfam" id="PF01565">
    <property type="entry name" value="FAD_binding_4"/>
    <property type="match status" value="1"/>
</dbReference>
<dbReference type="STRING" id="1344003.SAMN05445060_3325"/>
<feature type="active site" evidence="17">
    <location>
        <position position="345"/>
    </location>
</feature>
<evidence type="ECO:0000256" key="8">
    <source>
        <dbReference type="ARBA" id="ARBA00022630"/>
    </source>
</evidence>
<dbReference type="SUPFAM" id="SSF56176">
    <property type="entry name" value="FAD-binding/transporter-associated domain-like"/>
    <property type="match status" value="1"/>
</dbReference>
<evidence type="ECO:0000259" key="18">
    <source>
        <dbReference type="PROSITE" id="PS51387"/>
    </source>
</evidence>
<reference evidence="19 20" key="1">
    <citation type="submission" date="2017-01" db="EMBL/GenBank/DDBJ databases">
        <authorList>
            <person name="Mah S.A."/>
            <person name="Swanson W.J."/>
            <person name="Moy G.W."/>
            <person name="Vacquier V.D."/>
        </authorList>
    </citation>
    <scope>NUCLEOTIDE SEQUENCE [LARGE SCALE GENOMIC DNA]</scope>
    <source>
        <strain evidence="19 20">CPCC 203464</strain>
    </source>
</reference>
<evidence type="ECO:0000256" key="2">
    <source>
        <dbReference type="ARBA" id="ARBA00003921"/>
    </source>
</evidence>
<keyword evidence="12 17" id="KW-0573">Peptidoglycan synthesis</keyword>
<comment type="cofactor">
    <cofactor evidence="1 17">
        <name>FAD</name>
        <dbReference type="ChEBI" id="CHEBI:57692"/>
    </cofactor>
</comment>
<dbReference type="NCBIfam" id="TIGR00179">
    <property type="entry name" value="murB"/>
    <property type="match status" value="1"/>
</dbReference>
<dbReference type="SUPFAM" id="SSF56194">
    <property type="entry name" value="Uridine diphospho-N-Acetylenolpyruvylglucosamine reductase, MurB, C-terminal domain"/>
    <property type="match status" value="1"/>
</dbReference>
<comment type="pathway">
    <text evidence="4 17">Cell wall biogenesis; peptidoglycan biosynthesis.</text>
</comment>
<proteinExistence type="inferred from homology"/>
<dbReference type="NCBIfam" id="NF010478">
    <property type="entry name" value="PRK13903.1"/>
    <property type="match status" value="1"/>
</dbReference>